<dbReference type="Gene3D" id="3.40.1410.10">
    <property type="entry name" value="Chorismate lyase-like"/>
    <property type="match status" value="1"/>
</dbReference>
<sequence length="246" mass="26644">MTVAGAQGLPPYRRIAAEIRARIDRGELRPGDRVPSVREIVEAENVSIATATRVAAVLRADGYAESIPGVGTIVVTPRRLTTGPDRLALLRATGTGFRSGERVEILSAELVVGTGHATDALGLADGTEVVRRRRLYRDDEGVIALSTSWLPGQLAEAAPELLVAEPLPTMTFGLVEERSGRRATRRRDVVALRPIPEDAARIMGVEPETPALTMTNLYWDQHDNPTEYAMDILGAGRELSADYILD</sequence>
<dbReference type="SUPFAM" id="SSF64288">
    <property type="entry name" value="Chorismate lyase-like"/>
    <property type="match status" value="1"/>
</dbReference>
<dbReference type="CDD" id="cd07377">
    <property type="entry name" value="WHTH_GntR"/>
    <property type="match status" value="1"/>
</dbReference>
<protein>
    <submittedName>
        <fullName evidence="5">GntR family transcriptional regulator</fullName>
    </submittedName>
</protein>
<organism evidence="5 6">
    <name type="scientific">Embleya scabrispora</name>
    <dbReference type="NCBI Taxonomy" id="159449"/>
    <lineage>
        <taxon>Bacteria</taxon>
        <taxon>Bacillati</taxon>
        <taxon>Actinomycetota</taxon>
        <taxon>Actinomycetes</taxon>
        <taxon>Kitasatosporales</taxon>
        <taxon>Streptomycetaceae</taxon>
        <taxon>Embleya</taxon>
    </lineage>
</organism>
<keyword evidence="2" id="KW-0238">DNA-binding</keyword>
<name>A0A1T3P0Z8_9ACTN</name>
<dbReference type="Proteomes" id="UP000190037">
    <property type="component" value="Unassembled WGS sequence"/>
</dbReference>
<keyword evidence="3" id="KW-0804">Transcription</keyword>
<keyword evidence="6" id="KW-1185">Reference proteome</keyword>
<dbReference type="InterPro" id="IPR050679">
    <property type="entry name" value="Bact_HTH_transcr_reg"/>
</dbReference>
<dbReference type="Gene3D" id="1.10.10.10">
    <property type="entry name" value="Winged helix-like DNA-binding domain superfamily/Winged helix DNA-binding domain"/>
    <property type="match status" value="1"/>
</dbReference>
<dbReference type="PROSITE" id="PS50949">
    <property type="entry name" value="HTH_GNTR"/>
    <property type="match status" value="1"/>
</dbReference>
<dbReference type="SMART" id="SM00345">
    <property type="entry name" value="HTH_GNTR"/>
    <property type="match status" value="1"/>
</dbReference>
<evidence type="ECO:0000256" key="2">
    <source>
        <dbReference type="ARBA" id="ARBA00023125"/>
    </source>
</evidence>
<dbReference type="PANTHER" id="PTHR44846:SF17">
    <property type="entry name" value="GNTR-FAMILY TRANSCRIPTIONAL REGULATOR"/>
    <property type="match status" value="1"/>
</dbReference>
<dbReference type="GO" id="GO:0003677">
    <property type="term" value="F:DNA binding"/>
    <property type="evidence" value="ECO:0007669"/>
    <property type="project" value="UniProtKB-KW"/>
</dbReference>
<accession>A0A1T3P0Z8</accession>
<evidence type="ECO:0000313" key="6">
    <source>
        <dbReference type="Proteomes" id="UP000190037"/>
    </source>
</evidence>
<dbReference type="STRING" id="159449.B4N89_19315"/>
<evidence type="ECO:0000259" key="4">
    <source>
        <dbReference type="PROSITE" id="PS50949"/>
    </source>
</evidence>
<dbReference type="SMART" id="SM00866">
    <property type="entry name" value="UTRA"/>
    <property type="match status" value="1"/>
</dbReference>
<proteinExistence type="predicted"/>
<dbReference type="EMBL" id="MWQN01000001">
    <property type="protein sequence ID" value="OPC82799.1"/>
    <property type="molecule type" value="Genomic_DNA"/>
</dbReference>
<evidence type="ECO:0000256" key="1">
    <source>
        <dbReference type="ARBA" id="ARBA00023015"/>
    </source>
</evidence>
<dbReference type="RefSeq" id="WP_078977085.1">
    <property type="nucleotide sequence ID" value="NZ_MWQN01000001.1"/>
</dbReference>
<dbReference type="InterPro" id="IPR011663">
    <property type="entry name" value="UTRA"/>
</dbReference>
<evidence type="ECO:0000256" key="3">
    <source>
        <dbReference type="ARBA" id="ARBA00023163"/>
    </source>
</evidence>
<dbReference type="SUPFAM" id="SSF46785">
    <property type="entry name" value="Winged helix' DNA-binding domain"/>
    <property type="match status" value="1"/>
</dbReference>
<dbReference type="Pfam" id="PF07702">
    <property type="entry name" value="UTRA"/>
    <property type="match status" value="1"/>
</dbReference>
<dbReference type="PANTHER" id="PTHR44846">
    <property type="entry name" value="MANNOSYL-D-GLYCERATE TRANSPORT/METABOLISM SYSTEM REPRESSOR MNGR-RELATED"/>
    <property type="match status" value="1"/>
</dbReference>
<gene>
    <name evidence="5" type="ORF">B4N89_19315</name>
</gene>
<dbReference type="InterPro" id="IPR028978">
    <property type="entry name" value="Chorismate_lyase_/UTRA_dom_sf"/>
</dbReference>
<dbReference type="InterPro" id="IPR036388">
    <property type="entry name" value="WH-like_DNA-bd_sf"/>
</dbReference>
<comment type="caution">
    <text evidence="5">The sequence shown here is derived from an EMBL/GenBank/DDBJ whole genome shotgun (WGS) entry which is preliminary data.</text>
</comment>
<dbReference type="GO" id="GO:0003700">
    <property type="term" value="F:DNA-binding transcription factor activity"/>
    <property type="evidence" value="ECO:0007669"/>
    <property type="project" value="InterPro"/>
</dbReference>
<dbReference type="InterPro" id="IPR036390">
    <property type="entry name" value="WH_DNA-bd_sf"/>
</dbReference>
<feature type="domain" description="HTH gntR-type" evidence="4">
    <location>
        <begin position="9"/>
        <end position="77"/>
    </location>
</feature>
<keyword evidence="1" id="KW-0805">Transcription regulation</keyword>
<dbReference type="AlphaFoldDB" id="A0A1T3P0Z8"/>
<reference evidence="5 6" key="1">
    <citation type="submission" date="2017-03" db="EMBL/GenBank/DDBJ databases">
        <title>Draft genome sequence of Streptomyces scabrisporus NF3, endophyte isolated from Amphipterygium adstringens.</title>
        <authorList>
            <person name="Vazquez M."/>
            <person name="Ceapa C.D."/>
            <person name="Rodriguez Luna D."/>
            <person name="Sanchez Esquivel S."/>
        </authorList>
    </citation>
    <scope>NUCLEOTIDE SEQUENCE [LARGE SCALE GENOMIC DNA]</scope>
    <source>
        <strain evidence="5 6">NF3</strain>
    </source>
</reference>
<dbReference type="InterPro" id="IPR000524">
    <property type="entry name" value="Tscrpt_reg_HTH_GntR"/>
</dbReference>
<dbReference type="OrthoDB" id="3192286at2"/>
<dbReference type="Pfam" id="PF00392">
    <property type="entry name" value="GntR"/>
    <property type="match status" value="1"/>
</dbReference>
<evidence type="ECO:0000313" key="5">
    <source>
        <dbReference type="EMBL" id="OPC82799.1"/>
    </source>
</evidence>
<dbReference type="GO" id="GO:0045892">
    <property type="term" value="P:negative regulation of DNA-templated transcription"/>
    <property type="evidence" value="ECO:0007669"/>
    <property type="project" value="TreeGrafter"/>
</dbReference>